<dbReference type="RefSeq" id="WP_209809586.1">
    <property type="nucleotide sequence ID" value="NZ_JAGGKT010000003.1"/>
</dbReference>
<evidence type="ECO:0000313" key="2">
    <source>
        <dbReference type="Proteomes" id="UP001519343"/>
    </source>
</evidence>
<accession>A0ABS4GMJ6</accession>
<proteinExistence type="predicted"/>
<organism evidence="1 2">
    <name type="scientific">Ammoniphilus resinae</name>
    <dbReference type="NCBI Taxonomy" id="861532"/>
    <lineage>
        <taxon>Bacteria</taxon>
        <taxon>Bacillati</taxon>
        <taxon>Bacillota</taxon>
        <taxon>Bacilli</taxon>
        <taxon>Bacillales</taxon>
        <taxon>Paenibacillaceae</taxon>
        <taxon>Aneurinibacillus group</taxon>
        <taxon>Ammoniphilus</taxon>
    </lineage>
</organism>
<name>A0ABS4GMJ6_9BACL</name>
<sequence>MSKILLPSTTRLKMIDQLLDTYNQYMALYQSLRDEHFKREADHAIQLIRRLL</sequence>
<comment type="caution">
    <text evidence="1">The sequence shown here is derived from an EMBL/GenBank/DDBJ whole genome shotgun (WGS) entry which is preliminary data.</text>
</comment>
<evidence type="ECO:0000313" key="1">
    <source>
        <dbReference type="EMBL" id="MBP1931489.1"/>
    </source>
</evidence>
<keyword evidence="2" id="KW-1185">Reference proteome</keyword>
<dbReference type="EMBL" id="JAGGKT010000003">
    <property type="protein sequence ID" value="MBP1931489.1"/>
    <property type="molecule type" value="Genomic_DNA"/>
</dbReference>
<reference evidence="1 2" key="1">
    <citation type="submission" date="2021-03" db="EMBL/GenBank/DDBJ databases">
        <title>Genomic Encyclopedia of Type Strains, Phase IV (KMG-IV): sequencing the most valuable type-strain genomes for metagenomic binning, comparative biology and taxonomic classification.</title>
        <authorList>
            <person name="Goeker M."/>
        </authorList>
    </citation>
    <scope>NUCLEOTIDE SEQUENCE [LARGE SCALE GENOMIC DNA]</scope>
    <source>
        <strain evidence="1 2">DSM 24738</strain>
    </source>
</reference>
<gene>
    <name evidence="1" type="ORF">J2Z37_001490</name>
</gene>
<dbReference type="Proteomes" id="UP001519343">
    <property type="component" value="Unassembled WGS sequence"/>
</dbReference>
<protein>
    <submittedName>
        <fullName evidence="1">Uncharacterized protein</fullName>
    </submittedName>
</protein>